<name>A0A6V7QG25_ANACO</name>
<dbReference type="AlphaFoldDB" id="A0A6V7QG25"/>
<evidence type="ECO:0000256" key="2">
    <source>
        <dbReference type="ARBA" id="ARBA00023002"/>
    </source>
</evidence>
<dbReference type="InterPro" id="IPR002347">
    <property type="entry name" value="SDR_fam"/>
</dbReference>
<dbReference type="InterPro" id="IPR020904">
    <property type="entry name" value="Sc_DH/Rdtase_CS"/>
</dbReference>
<evidence type="ECO:0008006" key="4">
    <source>
        <dbReference type="Google" id="ProtNLM"/>
    </source>
</evidence>
<dbReference type="FunFam" id="3.40.50.720:FF:000084">
    <property type="entry name" value="Short-chain dehydrogenase reductase"/>
    <property type="match status" value="3"/>
</dbReference>
<gene>
    <name evidence="3" type="ORF">CB5_LOCUS25304</name>
</gene>
<sequence>MTALVTGGTRGIGRAVVEELLSFGAAVHTCTLDEAELRSCVERWKGMGYLRVTGSVYDVSSREQREQLMKEVASLFSGKLNILVNNAGTVIVKPTIEYSEEDTAHIWATNFESGYHLSQLSHPLLKESGRGSIVFTSSVAGIVAVPYGTPYAATKGAINQLAKNLACEWAKDNIRANCVAPWFTMTPLVAPPCGGGGATELWGGGAHVHTGRSGAAVVRRAVEGDGYLRVTGSVYDVSSREQREQLMKEVASLFSGKLNIPVNNAGILIAKPTTEYTEEDTAHIWATNFESGYHLSQLSHPLLKESGCGSIVFTSSVAGIVALPYGTPYAATKGAINQLAKNLACEWAKDNIRANCKQRRTNIVKPTTEYAQEDTAHIWTTNFESGYHLSQLSHPLLKESGHGSIVFTSSIAGIAALPYGTPYAATKGAINQLTKNLACEWAKDHIRANCVAPSFTRTPLAAPYLDEQTLAKVRSRTPLGRIAEPEEVSSAVAFLCLPATSYITGQTITVDGGTTINGYAVVEELLSFGAAVHTCARNETELQSCVERWRGMGYPRVTGSVCDVSSRKQREQLMSEVASLYAGKLNILINNAGTDITKPTTEYTKEDAAHIWATNFESAFHLSQLSHPLLKESGRGSIVFVSFVAGVVAIPYGTPYAGTKGAMNQLAKNLACEWAVDHIRANSVAPWFTRTPLADPSLDEQTLAKIRSRTPLGRIAEPEEVSSAVAFLCLPAASYITGQTITVDGGMTINGFFFN</sequence>
<organism evidence="3">
    <name type="scientific">Ananas comosus var. bracteatus</name>
    <name type="common">red pineapple</name>
    <dbReference type="NCBI Taxonomy" id="296719"/>
    <lineage>
        <taxon>Eukaryota</taxon>
        <taxon>Viridiplantae</taxon>
        <taxon>Streptophyta</taxon>
        <taxon>Embryophyta</taxon>
        <taxon>Tracheophyta</taxon>
        <taxon>Spermatophyta</taxon>
        <taxon>Magnoliopsida</taxon>
        <taxon>Liliopsida</taxon>
        <taxon>Poales</taxon>
        <taxon>Bromeliaceae</taxon>
        <taxon>Bromelioideae</taxon>
        <taxon>Ananas</taxon>
    </lineage>
</organism>
<dbReference type="InterPro" id="IPR036291">
    <property type="entry name" value="NAD(P)-bd_dom_sf"/>
</dbReference>
<dbReference type="InterPro" id="IPR045000">
    <property type="entry name" value="TR"/>
</dbReference>
<keyword evidence="1" id="KW-0521">NADP</keyword>
<dbReference type="Pfam" id="PF13561">
    <property type="entry name" value="adh_short_C2"/>
    <property type="match status" value="2"/>
</dbReference>
<reference evidence="3" key="1">
    <citation type="submission" date="2020-07" db="EMBL/GenBank/DDBJ databases">
        <authorList>
            <person name="Lin J."/>
        </authorList>
    </citation>
    <scope>NUCLEOTIDE SEQUENCE</scope>
</reference>
<protein>
    <recommendedName>
        <fullName evidence="4">Tropinone reductase homolog At5g06060-like</fullName>
    </recommendedName>
</protein>
<dbReference type="PROSITE" id="PS00061">
    <property type="entry name" value="ADH_SHORT"/>
    <property type="match status" value="3"/>
</dbReference>
<dbReference type="GO" id="GO:0016491">
    <property type="term" value="F:oxidoreductase activity"/>
    <property type="evidence" value="ECO:0007669"/>
    <property type="project" value="UniProtKB-KW"/>
</dbReference>
<dbReference type="EMBL" id="LR862135">
    <property type="protein sequence ID" value="CAD1842093.1"/>
    <property type="molecule type" value="Genomic_DNA"/>
</dbReference>
<dbReference type="PRINTS" id="PR00081">
    <property type="entry name" value="GDHRDH"/>
</dbReference>
<evidence type="ECO:0000313" key="3">
    <source>
        <dbReference type="EMBL" id="CAD1842093.1"/>
    </source>
</evidence>
<dbReference type="PANTHER" id="PTHR42898">
    <property type="entry name" value="TROPINONE REDUCTASE"/>
    <property type="match status" value="1"/>
</dbReference>
<dbReference type="SUPFAM" id="SSF51735">
    <property type="entry name" value="NAD(P)-binding Rossmann-fold domains"/>
    <property type="match status" value="4"/>
</dbReference>
<proteinExistence type="predicted"/>
<keyword evidence="2" id="KW-0560">Oxidoreductase</keyword>
<accession>A0A6V7QG25</accession>
<dbReference type="Pfam" id="PF00106">
    <property type="entry name" value="adh_short"/>
    <property type="match status" value="2"/>
</dbReference>
<evidence type="ECO:0000256" key="1">
    <source>
        <dbReference type="ARBA" id="ARBA00022857"/>
    </source>
</evidence>
<dbReference type="PANTHER" id="PTHR42898:SF79">
    <property type="entry name" value="NAD(P)-BINDING ROSSMANN-FOLD PROTEIN"/>
    <property type="match status" value="1"/>
</dbReference>
<dbReference type="Gene3D" id="3.40.50.720">
    <property type="entry name" value="NAD(P)-binding Rossmann-like Domain"/>
    <property type="match status" value="4"/>
</dbReference>
<dbReference type="PRINTS" id="PR00080">
    <property type="entry name" value="SDRFAMILY"/>
</dbReference>